<name>A0A066VJT4_TILAU</name>
<feature type="region of interest" description="Disordered" evidence="1">
    <location>
        <begin position="220"/>
        <end position="284"/>
    </location>
</feature>
<feature type="compositionally biased region" description="Polar residues" evidence="1">
    <location>
        <begin position="324"/>
        <end position="335"/>
    </location>
</feature>
<feature type="compositionally biased region" description="Basic and acidic residues" evidence="1">
    <location>
        <begin position="361"/>
        <end position="370"/>
    </location>
</feature>
<dbReference type="InParanoid" id="A0A066VJT4"/>
<feature type="region of interest" description="Disordered" evidence="1">
    <location>
        <begin position="349"/>
        <end position="423"/>
    </location>
</feature>
<gene>
    <name evidence="3" type="ORF">K437DRAFT_259211</name>
</gene>
<dbReference type="PROSITE" id="PS50048">
    <property type="entry name" value="ZN2_CY6_FUNGAL_2"/>
    <property type="match status" value="1"/>
</dbReference>
<dbReference type="GeneID" id="25265188"/>
<dbReference type="PANTHER" id="PTHR47431:SF1">
    <property type="entry name" value="ZN(II)2CYS6 TRANSCRIPTION FACTOR (EUROFUNG)"/>
    <property type="match status" value="1"/>
</dbReference>
<dbReference type="Proteomes" id="UP000027361">
    <property type="component" value="Unassembled WGS sequence"/>
</dbReference>
<feature type="compositionally biased region" description="Polar residues" evidence="1">
    <location>
        <begin position="244"/>
        <end position="263"/>
    </location>
</feature>
<dbReference type="Gene3D" id="4.10.240.10">
    <property type="entry name" value="Zn(2)-C6 fungal-type DNA-binding domain"/>
    <property type="match status" value="1"/>
</dbReference>
<dbReference type="CDD" id="cd00067">
    <property type="entry name" value="GAL4"/>
    <property type="match status" value="1"/>
</dbReference>
<feature type="region of interest" description="Disordered" evidence="1">
    <location>
        <begin position="629"/>
        <end position="678"/>
    </location>
</feature>
<feature type="compositionally biased region" description="Pro residues" evidence="1">
    <location>
        <begin position="396"/>
        <end position="405"/>
    </location>
</feature>
<dbReference type="GO" id="GO:0000981">
    <property type="term" value="F:DNA-binding transcription factor activity, RNA polymerase II-specific"/>
    <property type="evidence" value="ECO:0007669"/>
    <property type="project" value="InterPro"/>
</dbReference>
<evidence type="ECO:0000313" key="3">
    <source>
        <dbReference type="EMBL" id="KDN39009.1"/>
    </source>
</evidence>
<feature type="region of interest" description="Disordered" evidence="1">
    <location>
        <begin position="1044"/>
        <end position="1068"/>
    </location>
</feature>
<evidence type="ECO:0000259" key="2">
    <source>
        <dbReference type="PROSITE" id="PS50048"/>
    </source>
</evidence>
<feature type="compositionally biased region" description="Low complexity" evidence="1">
    <location>
        <begin position="175"/>
        <end position="186"/>
    </location>
</feature>
<dbReference type="Pfam" id="PF00172">
    <property type="entry name" value="Zn_clus"/>
    <property type="match status" value="1"/>
</dbReference>
<dbReference type="PANTHER" id="PTHR47431">
    <property type="entry name" value="ZN(II)2CYS6 TRANSCRIPTION FACTOR (EUROFUNG)-RELATED"/>
    <property type="match status" value="1"/>
</dbReference>
<sequence length="1213" mass="131640">MPLSKSGSANQGQASPGTYPRPVTRAACLNCRTAKRRCDGVAPVCGPCVSRAIPAGASAADGGCFFIASKRGGPRYKGVKGCDVARVRAERELGSRERKDAASAASVLVAAAAAVAAANQPTTSRSATSGDCAEVGTKVAAVAHNAHANENVAPAGIRARKRTADGGSHGHPHVDGGSASAQSDADGSVKRKTSYYGNGNGARDDAASGLQPVHQLYQPQYQQAQDPHHHHQQPPPRPRPERYASNSEPSQHYSAQFSQSPPTYASAGVTCQPPPNGALNHSHSADAGVLLPHQQRQHDLSMSNLELWQRIQAQAAAFAASNGQTYRPSAVQHHQQQGHRLASNEDANPHLAAMTPPQQHQNKDRKEQQRKQQLPKQQSQKQGQGQLHQQQKQQQQPPPPPPGSHFPPHQQELPPQPTPPPVFATTVVTDMDNWMDFNMLDTFFNQVQHLPRGVNIGAWGDGDDEHLAMELMSNSSSASDIDPVDSEQQARTLLAQYYKHVYPLLAVLLPPGHLSTYAFFFAEGRPSALLSAIAACVATCCSEEDARATIRSSIKRQQRIHVGSSRVHKNGNGAGTSDAGGQATTPSLLGPTATRAEIARYHCRTAEILLQRDRELLDSMQSCAPAAHTITHGTGPSAEHRANGNTRSPSMRASVGGTGAHTGARTDDKSSRLGPSSGKMDVELMQIEEAAARVLLAHYHYGAGPDATHRMAFDHARKAWMLSTTFELKRSTASAPAGRASGRRGEMQVDASLPGMQAAFGNADRCEWKRRVHWLAYTAATHLTCLGGFKPLKITKNRITDLDYRPYIECDDAAFGVYIRGAQTVSRAYSKIYSLDSIRVKVMRVREGKYTPAQAQAELKNLTIRRQKVLKEMLRLDAEVLNFTRFDPSWKRNEHEFSISDDPDRNLCAGLRISGKLMTSGALVMLHRTTAFGNARIFLEPQCGIPGAQALEDNFDSFFIADTIPGAACFSSSLSSAASLNQSVSSKEQDNCLWYRGSEAVDGADQQSSDEGDDDQRSPATKHGGVTTLSAPISTWNLNNRGDSGCITPDDSAQHAPRIGEENDPFADGPYDPALSYERCRFAAYTMWSTLPYVLGHFNPGRKDEEWSDAELHTAPLLPPLSCCSYVLGSYAMLMQCLFVQLYGQERTTADMLRARAWQIEKALRRFVRHWSTLSEYANEVATLLVANQSLVENKNDDGLVDLRGSALPQQGT</sequence>
<feature type="domain" description="Zn(2)-C6 fungal-type" evidence="2">
    <location>
        <begin position="27"/>
        <end position="66"/>
    </location>
</feature>
<reference evidence="3 4" key="1">
    <citation type="submission" date="2014-05" db="EMBL/GenBank/DDBJ databases">
        <title>Draft genome sequence of a rare smut relative, Tilletiaria anomala UBC 951.</title>
        <authorList>
            <consortium name="DOE Joint Genome Institute"/>
            <person name="Toome M."/>
            <person name="Kuo A."/>
            <person name="Henrissat B."/>
            <person name="Lipzen A."/>
            <person name="Tritt A."/>
            <person name="Yoshinaga Y."/>
            <person name="Zane M."/>
            <person name="Barry K."/>
            <person name="Grigoriev I.V."/>
            <person name="Spatafora J.W."/>
            <person name="Aimea M.C."/>
        </authorList>
    </citation>
    <scope>NUCLEOTIDE SEQUENCE [LARGE SCALE GENOMIC DNA]</scope>
    <source>
        <strain evidence="3 4">UBC 951</strain>
    </source>
</reference>
<feature type="region of interest" description="Disordered" evidence="1">
    <location>
        <begin position="557"/>
        <end position="589"/>
    </location>
</feature>
<feature type="region of interest" description="Disordered" evidence="1">
    <location>
        <begin position="324"/>
        <end position="343"/>
    </location>
</feature>
<evidence type="ECO:0000313" key="4">
    <source>
        <dbReference type="Proteomes" id="UP000027361"/>
    </source>
</evidence>
<proteinExistence type="predicted"/>
<feature type="compositionally biased region" description="Low complexity" evidence="1">
    <location>
        <begin position="371"/>
        <end position="395"/>
    </location>
</feature>
<comment type="caution">
    <text evidence="3">The sequence shown here is derived from an EMBL/GenBank/DDBJ whole genome shotgun (WGS) entry which is preliminary data.</text>
</comment>
<evidence type="ECO:0000256" key="1">
    <source>
        <dbReference type="SAM" id="MobiDB-lite"/>
    </source>
</evidence>
<keyword evidence="4" id="KW-1185">Reference proteome</keyword>
<protein>
    <recommendedName>
        <fullName evidence="2">Zn(2)-C6 fungal-type domain-containing protein</fullName>
    </recommendedName>
</protein>
<dbReference type="AlphaFoldDB" id="A0A066VJT4"/>
<organism evidence="3 4">
    <name type="scientific">Tilletiaria anomala (strain ATCC 24038 / CBS 436.72 / UBC 951)</name>
    <dbReference type="NCBI Taxonomy" id="1037660"/>
    <lineage>
        <taxon>Eukaryota</taxon>
        <taxon>Fungi</taxon>
        <taxon>Dikarya</taxon>
        <taxon>Basidiomycota</taxon>
        <taxon>Ustilaginomycotina</taxon>
        <taxon>Exobasidiomycetes</taxon>
        <taxon>Georgefischeriales</taxon>
        <taxon>Tilletiariaceae</taxon>
        <taxon>Tilletiaria</taxon>
    </lineage>
</organism>
<dbReference type="HOGENOM" id="CLU_285934_0_0_1"/>
<dbReference type="GO" id="GO:0008270">
    <property type="term" value="F:zinc ion binding"/>
    <property type="evidence" value="ECO:0007669"/>
    <property type="project" value="InterPro"/>
</dbReference>
<feature type="region of interest" description="Disordered" evidence="1">
    <location>
        <begin position="1001"/>
        <end position="1028"/>
    </location>
</feature>
<dbReference type="RefSeq" id="XP_013240895.1">
    <property type="nucleotide sequence ID" value="XM_013385441.1"/>
</dbReference>
<dbReference type="STRING" id="1037660.A0A066VJT4"/>
<feature type="region of interest" description="Disordered" evidence="1">
    <location>
        <begin position="162"/>
        <end position="207"/>
    </location>
</feature>
<accession>A0A066VJT4</accession>
<dbReference type="SUPFAM" id="SSF57701">
    <property type="entry name" value="Zn2/Cys6 DNA-binding domain"/>
    <property type="match status" value="1"/>
</dbReference>
<dbReference type="InterPro" id="IPR001138">
    <property type="entry name" value="Zn2Cys6_DnaBD"/>
</dbReference>
<dbReference type="OrthoDB" id="39175at2759"/>
<dbReference type="EMBL" id="JMSN01000110">
    <property type="protein sequence ID" value="KDN39009.1"/>
    <property type="molecule type" value="Genomic_DNA"/>
</dbReference>
<dbReference type="InterPro" id="IPR036864">
    <property type="entry name" value="Zn2-C6_fun-type_DNA-bd_sf"/>
</dbReference>